<organism evidence="1 2">
    <name type="scientific">Porphyromonas loveana</name>
    <dbReference type="NCBI Taxonomy" id="1884669"/>
    <lineage>
        <taxon>Bacteria</taxon>
        <taxon>Pseudomonadati</taxon>
        <taxon>Bacteroidota</taxon>
        <taxon>Bacteroidia</taxon>
        <taxon>Bacteroidales</taxon>
        <taxon>Porphyromonadaceae</taxon>
        <taxon>Porphyromonas</taxon>
    </lineage>
</organism>
<name>A0A2U1F4A8_9PORP</name>
<protein>
    <submittedName>
        <fullName evidence="1">Uncharacterized protein</fullName>
    </submittedName>
</protein>
<evidence type="ECO:0000313" key="1">
    <source>
        <dbReference type="EMBL" id="PVZ07015.1"/>
    </source>
</evidence>
<dbReference type="RefSeq" id="WP_116679957.1">
    <property type="nucleotide sequence ID" value="NZ_QEKY01000019.1"/>
</dbReference>
<dbReference type="EMBL" id="QEKY01000019">
    <property type="protein sequence ID" value="PVZ07015.1"/>
    <property type="molecule type" value="Genomic_DNA"/>
</dbReference>
<keyword evidence="2" id="KW-1185">Reference proteome</keyword>
<dbReference type="AlphaFoldDB" id="A0A2U1F4A8"/>
<dbReference type="Proteomes" id="UP000245462">
    <property type="component" value="Unassembled WGS sequence"/>
</dbReference>
<evidence type="ECO:0000313" key="2">
    <source>
        <dbReference type="Proteomes" id="UP000245462"/>
    </source>
</evidence>
<reference evidence="1 2" key="1">
    <citation type="submission" date="2018-04" db="EMBL/GenBank/DDBJ databases">
        <title>Genomic Encyclopedia of Type Strains, Phase IV (KMG-IV): sequencing the most valuable type-strain genomes for metagenomic binning, comparative biology and taxonomic classification.</title>
        <authorList>
            <person name="Goeker M."/>
        </authorList>
    </citation>
    <scope>NUCLEOTIDE SEQUENCE [LARGE SCALE GENOMIC DNA]</scope>
    <source>
        <strain evidence="1 2">DSM 28520</strain>
    </source>
</reference>
<dbReference type="GeneID" id="94551428"/>
<dbReference type="OrthoDB" id="6225685at2"/>
<comment type="caution">
    <text evidence="1">The sequence shown here is derived from an EMBL/GenBank/DDBJ whole genome shotgun (WGS) entry which is preliminary data.</text>
</comment>
<accession>A0A2U1F4A8</accession>
<gene>
    <name evidence="1" type="ORF">C7382_11911</name>
</gene>
<proteinExistence type="predicted"/>
<sequence>MTTIAANGTYGATAVATKSAGLVSSMLNSGTINIAMNAFSGEGWDGAWKAGIVGLATGAWNASGGFGMVKGFGATSDIGKLAGKLGYQMIGTAGNSIGNNWARGENPFSKVTLGVGPVNLTLGKGQKLLQWKNNLGNIATNVFGLGNLAFGGKINFDWENLSLNYTGGIVDKFYDPQDWSSGFGAHSVVGNSGLFNDPTMYPHELHHLWQSRAFGDKFLLNYGLQGIGAMLMGGSFLKEYNYFEDQAYGSYWW</sequence>